<proteinExistence type="inferred from homology"/>
<keyword evidence="2" id="KW-0680">Restriction system</keyword>
<organism evidence="6 7">
    <name type="scientific">Vibrio lentus</name>
    <dbReference type="NCBI Taxonomy" id="136468"/>
    <lineage>
        <taxon>Bacteria</taxon>
        <taxon>Pseudomonadati</taxon>
        <taxon>Pseudomonadota</taxon>
        <taxon>Gammaproteobacteria</taxon>
        <taxon>Vibrionales</taxon>
        <taxon>Vibrionaceae</taxon>
        <taxon>Vibrio</taxon>
    </lineage>
</organism>
<dbReference type="Pfam" id="PF01420">
    <property type="entry name" value="Methylase_S"/>
    <property type="match status" value="2"/>
</dbReference>
<dbReference type="EMBL" id="MCZK01000035">
    <property type="protein sequence ID" value="PMM76083.1"/>
    <property type="molecule type" value="Genomic_DNA"/>
</dbReference>
<reference evidence="7" key="1">
    <citation type="submission" date="2016-07" db="EMBL/GenBank/DDBJ databases">
        <title>Nontailed viruses are major unrecognized killers of bacteria in the ocean.</title>
        <authorList>
            <person name="Kauffman K."/>
            <person name="Hussain F."/>
            <person name="Yang J."/>
            <person name="Arevalo P."/>
            <person name="Brown J."/>
            <person name="Cutler M."/>
            <person name="Kelly L."/>
            <person name="Polz M.F."/>
        </authorList>
    </citation>
    <scope>NUCLEOTIDE SEQUENCE [LARGE SCALE GENOMIC DNA]</scope>
    <source>
        <strain evidence="7">10N.261.46.F8</strain>
    </source>
</reference>
<dbReference type="Proteomes" id="UP000235406">
    <property type="component" value="Unassembled WGS sequence"/>
</dbReference>
<dbReference type="CDD" id="cd17260">
    <property type="entry name" value="RMtype1_S_EcoEI-TRD1-CR1_like"/>
    <property type="match status" value="1"/>
</dbReference>
<comment type="caution">
    <text evidence="6">The sequence shown here is derived from an EMBL/GenBank/DDBJ whole genome shotgun (WGS) entry which is preliminary data.</text>
</comment>
<dbReference type="OrthoDB" id="9798929at2"/>
<evidence type="ECO:0000313" key="7">
    <source>
        <dbReference type="Proteomes" id="UP000235406"/>
    </source>
</evidence>
<feature type="coiled-coil region" evidence="4">
    <location>
        <begin position="399"/>
        <end position="426"/>
    </location>
</feature>
<accession>A0A2N7KJ34</accession>
<dbReference type="InterPro" id="IPR052021">
    <property type="entry name" value="Type-I_RS_S_subunit"/>
</dbReference>
<dbReference type="SUPFAM" id="SSF116734">
    <property type="entry name" value="DNA methylase specificity domain"/>
    <property type="match status" value="2"/>
</dbReference>
<name>A0A2N7KJ34_9VIBR</name>
<evidence type="ECO:0000256" key="2">
    <source>
        <dbReference type="ARBA" id="ARBA00022747"/>
    </source>
</evidence>
<evidence type="ECO:0000256" key="4">
    <source>
        <dbReference type="SAM" id="Coils"/>
    </source>
</evidence>
<dbReference type="PANTHER" id="PTHR30408:SF12">
    <property type="entry name" value="TYPE I RESTRICTION ENZYME MJAVIII SPECIFICITY SUBUNIT"/>
    <property type="match status" value="1"/>
</dbReference>
<keyword evidence="4" id="KW-0175">Coiled coil</keyword>
<evidence type="ECO:0000313" key="6">
    <source>
        <dbReference type="EMBL" id="PMM76083.1"/>
    </source>
</evidence>
<evidence type="ECO:0000259" key="5">
    <source>
        <dbReference type="Pfam" id="PF01420"/>
    </source>
</evidence>
<dbReference type="InterPro" id="IPR000055">
    <property type="entry name" value="Restrct_endonuc_typeI_TRD"/>
</dbReference>
<comment type="similarity">
    <text evidence="1">Belongs to the type-I restriction system S methylase family.</text>
</comment>
<dbReference type="CDD" id="cd17263">
    <property type="entry name" value="RMtype1_S_AbaB8300I-TRD1-CR1_like"/>
    <property type="match status" value="1"/>
</dbReference>
<dbReference type="GO" id="GO:0003677">
    <property type="term" value="F:DNA binding"/>
    <property type="evidence" value="ECO:0007669"/>
    <property type="project" value="UniProtKB-KW"/>
</dbReference>
<dbReference type="Gene3D" id="3.90.220.20">
    <property type="entry name" value="DNA methylase specificity domains"/>
    <property type="match status" value="2"/>
</dbReference>
<protein>
    <recommendedName>
        <fullName evidence="5">Type I restriction modification DNA specificity domain-containing protein</fullName>
    </recommendedName>
</protein>
<feature type="domain" description="Type I restriction modification DNA specificity" evidence="5">
    <location>
        <begin position="22"/>
        <end position="193"/>
    </location>
</feature>
<gene>
    <name evidence="6" type="ORF">BCT49_22825</name>
</gene>
<dbReference type="GO" id="GO:0009307">
    <property type="term" value="P:DNA restriction-modification system"/>
    <property type="evidence" value="ECO:0007669"/>
    <property type="project" value="UniProtKB-KW"/>
</dbReference>
<evidence type="ECO:0000256" key="3">
    <source>
        <dbReference type="ARBA" id="ARBA00023125"/>
    </source>
</evidence>
<dbReference type="PANTHER" id="PTHR30408">
    <property type="entry name" value="TYPE-1 RESTRICTION ENZYME ECOKI SPECIFICITY PROTEIN"/>
    <property type="match status" value="1"/>
</dbReference>
<evidence type="ECO:0000256" key="1">
    <source>
        <dbReference type="ARBA" id="ARBA00010923"/>
    </source>
</evidence>
<keyword evidence="3" id="KW-0238">DNA-binding</keyword>
<sequence>MSQVTSQVVPDGYKQTEVGIIPNDWASLTLDDVCCFVGGSQPEKSTFSYKQQPGYIRLIQIRDYKSDKNTVYIPEKLARKKCDENDIMIGRYGPPIFQILRGIEGAYNVALIKAIPASCINREFLYYILKDEQLFELMDTLSQRSSGQTGVDLPALKAYPIGLPSEKEQTAIATALSDVDALFDELAKLIAKKQAIKTATMQQLLTGKTRLPQFSIYADGDKQGQIKGTKPSELGEIPEDWDVVDFGELFEPTILRKKLKTIDLTTFVGMQDVSESAQLKMQTQIPFGDVKSGFTYFEKGDVLVAKITPCFENGKGAQTHSLGTEIGFGSTEFHVLRSRRSADSDFIYFWTTRESLRKELEGEMVGSAGHRRVPLSAIQNYKIQCPPTKQEQTTIATILSDMDEEIQALQQRLTKTRQIKQGMMQELLTGKTRLIQGEVDD</sequence>
<dbReference type="Gene3D" id="1.10.287.1120">
    <property type="entry name" value="Bipartite methylase S protein"/>
    <property type="match status" value="1"/>
</dbReference>
<dbReference type="InterPro" id="IPR044946">
    <property type="entry name" value="Restrct_endonuc_typeI_TRD_sf"/>
</dbReference>
<dbReference type="AlphaFoldDB" id="A0A2N7KJ34"/>
<dbReference type="RefSeq" id="WP_102434069.1">
    <property type="nucleotide sequence ID" value="NZ_CAWNVI010000035.1"/>
</dbReference>
<feature type="domain" description="Type I restriction modification DNA specificity" evidence="5">
    <location>
        <begin position="238"/>
        <end position="412"/>
    </location>
</feature>